<reference evidence="2" key="2">
    <citation type="submission" date="2024-01" db="EMBL/GenBank/DDBJ databases">
        <title>Roseobacter fucihabitans sp. nov., isolated from the brown alga Fucus spiralis.</title>
        <authorList>
            <person name="Hahnke S."/>
            <person name="Berger M."/>
            <person name="Schlingloff A."/>
            <person name="Athale I."/>
            <person name="Neumann-Schaal M."/>
            <person name="Adenaya A."/>
            <person name="Poehlein A."/>
            <person name="Daniel R."/>
            <person name="Pertersen J."/>
            <person name="Brinkhoff T."/>
        </authorList>
    </citation>
    <scope>NUCLEOTIDE SEQUENCE [LARGE SCALE GENOMIC DNA]</scope>
    <source>
        <strain evidence="2">B14</strain>
    </source>
</reference>
<accession>A0ABZ2BZ86</accession>
<dbReference type="EMBL" id="CP143423">
    <property type="protein sequence ID" value="WVX50515.1"/>
    <property type="molecule type" value="Genomic_DNA"/>
</dbReference>
<dbReference type="InterPro" id="IPR050275">
    <property type="entry name" value="PGM_Phosphatase"/>
</dbReference>
<evidence type="ECO:0000313" key="2">
    <source>
        <dbReference type="Proteomes" id="UP001318682"/>
    </source>
</evidence>
<keyword evidence="1" id="KW-0378">Hydrolase</keyword>
<reference evidence="1 2" key="1">
    <citation type="submission" date="2015-07" db="EMBL/GenBank/DDBJ databases">
        <authorList>
            <person name="Voget S."/>
            <person name="Dogs M."/>
            <person name="Brinkhoff T.H."/>
            <person name="Daniel R."/>
        </authorList>
    </citation>
    <scope>NUCLEOTIDE SEQUENCE [LARGE SCALE GENOMIC DNA]</scope>
    <source>
        <strain evidence="1 2">B14</strain>
    </source>
</reference>
<evidence type="ECO:0000313" key="1">
    <source>
        <dbReference type="EMBL" id="WVX50515.1"/>
    </source>
</evidence>
<proteinExistence type="predicted"/>
<dbReference type="Proteomes" id="UP001318682">
    <property type="component" value="Chromosome"/>
</dbReference>
<dbReference type="Gene3D" id="3.40.50.1240">
    <property type="entry name" value="Phosphoglycerate mutase-like"/>
    <property type="match status" value="1"/>
</dbReference>
<gene>
    <name evidence="1" type="primary">cobC</name>
    <name evidence="1" type="ORF">ROLI_036130</name>
</gene>
<keyword evidence="2" id="KW-1185">Reference proteome</keyword>
<dbReference type="InterPro" id="IPR029033">
    <property type="entry name" value="His_PPase_superfam"/>
</dbReference>
<sequence length="193" mass="21277">MTTWHWVRHGPTHEKNFVGWRDVPADLSDKDHIQRLRAILPDRGLLVSSDLIRASATGDAIEGGDHTRLPNAPDIREFNFGVWDGMHFSAVAQRDPDLSRAYWENPGDVAPPEGESWNAAAARVNRFVDEINTAHPEADVIAVAHIGVILTQVQRGLGVSAYDALSHTIDNLSVTRIRWRAGVASVDVINHSA</sequence>
<dbReference type="InterPro" id="IPR013078">
    <property type="entry name" value="His_Pase_superF_clade-1"/>
</dbReference>
<dbReference type="SUPFAM" id="SSF53254">
    <property type="entry name" value="Phosphoglycerate mutase-like"/>
    <property type="match status" value="1"/>
</dbReference>
<protein>
    <submittedName>
        <fullName evidence="1">Adenosylcobalamin/alpha-ribazole phosphatase</fullName>
        <ecNumber evidence="1">3.1.3.73</ecNumber>
    </submittedName>
</protein>
<dbReference type="EC" id="3.1.3.73" evidence="1"/>
<dbReference type="RefSeq" id="WP_187428953.1">
    <property type="nucleotide sequence ID" value="NZ_CP143423.1"/>
</dbReference>
<dbReference type="GO" id="GO:0043755">
    <property type="term" value="F:alpha-ribazole phosphatase activity"/>
    <property type="evidence" value="ECO:0007669"/>
    <property type="project" value="UniProtKB-EC"/>
</dbReference>
<organism evidence="1 2">
    <name type="scientific">Roseobacter fucihabitans</name>
    <dbReference type="NCBI Taxonomy" id="1537242"/>
    <lineage>
        <taxon>Bacteria</taxon>
        <taxon>Pseudomonadati</taxon>
        <taxon>Pseudomonadota</taxon>
        <taxon>Alphaproteobacteria</taxon>
        <taxon>Rhodobacterales</taxon>
        <taxon>Roseobacteraceae</taxon>
        <taxon>Roseobacter</taxon>
    </lineage>
</organism>
<dbReference type="PANTHER" id="PTHR48100">
    <property type="entry name" value="BROAD-SPECIFICITY PHOSPHATASE YOR283W-RELATED"/>
    <property type="match status" value="1"/>
</dbReference>
<name>A0ABZ2BZ86_9RHOB</name>
<dbReference type="Pfam" id="PF00300">
    <property type="entry name" value="His_Phos_1"/>
    <property type="match status" value="1"/>
</dbReference>